<dbReference type="RefSeq" id="WP_182704491.1">
    <property type="nucleotide sequence ID" value="NZ_JACJII010000001.1"/>
</dbReference>
<keyword evidence="3" id="KW-1185">Reference proteome</keyword>
<proteinExistence type="predicted"/>
<dbReference type="PANTHER" id="PTHR35446">
    <property type="entry name" value="SI:CH211-175M2.5"/>
    <property type="match status" value="1"/>
</dbReference>
<dbReference type="Proteomes" id="UP000539313">
    <property type="component" value="Unassembled WGS sequence"/>
</dbReference>
<dbReference type="NCBIfam" id="TIGR00778">
    <property type="entry name" value="ahpD_dom"/>
    <property type="match status" value="1"/>
</dbReference>
<evidence type="ECO:0000313" key="2">
    <source>
        <dbReference type="EMBL" id="MBA9002474.1"/>
    </source>
</evidence>
<dbReference type="InterPro" id="IPR003779">
    <property type="entry name" value="CMD-like"/>
</dbReference>
<accession>A0A7W3R7G0</accession>
<protein>
    <submittedName>
        <fullName evidence="2">Putative peroxidase-related enzyme</fullName>
    </submittedName>
</protein>
<dbReference type="EMBL" id="JACJII010000001">
    <property type="protein sequence ID" value="MBA9002474.1"/>
    <property type="molecule type" value="Genomic_DNA"/>
</dbReference>
<dbReference type="Pfam" id="PF02627">
    <property type="entry name" value="CMD"/>
    <property type="match status" value="1"/>
</dbReference>
<dbReference type="PANTHER" id="PTHR35446:SF3">
    <property type="entry name" value="CMD DOMAIN-CONTAINING PROTEIN"/>
    <property type="match status" value="1"/>
</dbReference>
<name>A0A7W3R7G0_9ACTN</name>
<organism evidence="2 3">
    <name type="scientific">Thermomonospora cellulosilytica</name>
    <dbReference type="NCBI Taxonomy" id="1411118"/>
    <lineage>
        <taxon>Bacteria</taxon>
        <taxon>Bacillati</taxon>
        <taxon>Actinomycetota</taxon>
        <taxon>Actinomycetes</taxon>
        <taxon>Streptosporangiales</taxon>
        <taxon>Thermomonosporaceae</taxon>
        <taxon>Thermomonospora</taxon>
    </lineage>
</organism>
<feature type="domain" description="Carboxymuconolactone decarboxylase-like" evidence="1">
    <location>
        <begin position="21"/>
        <end position="71"/>
    </location>
</feature>
<evidence type="ECO:0000313" key="3">
    <source>
        <dbReference type="Proteomes" id="UP000539313"/>
    </source>
</evidence>
<reference evidence="2 3" key="1">
    <citation type="submission" date="2020-08" db="EMBL/GenBank/DDBJ databases">
        <title>Sequencing the genomes of 1000 actinobacteria strains.</title>
        <authorList>
            <person name="Klenk H.-P."/>
        </authorList>
    </citation>
    <scope>NUCLEOTIDE SEQUENCE [LARGE SCALE GENOMIC DNA]</scope>
    <source>
        <strain evidence="2 3">DSM 45823</strain>
    </source>
</reference>
<keyword evidence="2" id="KW-0575">Peroxidase</keyword>
<keyword evidence="2" id="KW-0560">Oxidoreductase</keyword>
<dbReference type="AlphaFoldDB" id="A0A7W3R7G0"/>
<dbReference type="InterPro" id="IPR029032">
    <property type="entry name" value="AhpD-like"/>
</dbReference>
<dbReference type="InterPro" id="IPR004675">
    <property type="entry name" value="AhpD_core"/>
</dbReference>
<comment type="caution">
    <text evidence="2">The sequence shown here is derived from an EMBL/GenBank/DDBJ whole genome shotgun (WGS) entry which is preliminary data.</text>
</comment>
<evidence type="ECO:0000259" key="1">
    <source>
        <dbReference type="Pfam" id="PF02627"/>
    </source>
</evidence>
<dbReference type="NCBIfam" id="TIGR01926">
    <property type="entry name" value="peroxid_rel"/>
    <property type="match status" value="1"/>
</dbReference>
<dbReference type="Gene3D" id="1.20.1290.10">
    <property type="entry name" value="AhpD-like"/>
    <property type="match status" value="1"/>
</dbReference>
<gene>
    <name evidence="2" type="ORF">HNR21_001356</name>
</gene>
<dbReference type="InterPro" id="IPR010195">
    <property type="entry name" value="Uncharacterised_peroxidase-rel"/>
</dbReference>
<dbReference type="SUPFAM" id="SSF69118">
    <property type="entry name" value="AhpD-like"/>
    <property type="match status" value="1"/>
</dbReference>
<dbReference type="GO" id="GO:0051920">
    <property type="term" value="F:peroxiredoxin activity"/>
    <property type="evidence" value="ECO:0007669"/>
    <property type="project" value="InterPro"/>
</dbReference>
<sequence>MPHIELGNDLPGITGLMAYRPETAGPLNALAEVLLRGPSSLTRGERELIAAYVSSLNQCGFCTASHAAFAAAQLPEGMELVDQVRDDPDGAPVSAKLKALLRIAALVQADARTVTADDVAAARKEGATDVEIHDTVLIAAAFCMYNRYVDGLAATAPENPAVYEFAAQRIVEHGYLGPSR</sequence>